<protein>
    <submittedName>
        <fullName evidence="2">Uncharacterized protein</fullName>
    </submittedName>
</protein>
<reference evidence="2" key="1">
    <citation type="journal article" date="2020" name="bioRxiv">
        <title>Chromosome-level reference genome of the European wasp spider Argiope bruennichi: a resource for studies on range expansion and evolutionary adaptation.</title>
        <authorList>
            <person name="Sheffer M.M."/>
            <person name="Hoppe A."/>
            <person name="Krehenwinkel H."/>
            <person name="Uhl G."/>
            <person name="Kuss A.W."/>
            <person name="Jensen L."/>
            <person name="Jensen C."/>
            <person name="Gillespie R.G."/>
            <person name="Hoff K.J."/>
            <person name="Prost S."/>
        </authorList>
    </citation>
    <scope>NUCLEOTIDE SEQUENCE</scope>
</reference>
<evidence type="ECO:0000313" key="2">
    <source>
        <dbReference type="EMBL" id="KAF8794707.1"/>
    </source>
</evidence>
<dbReference type="EMBL" id="JABXBU010000002">
    <property type="protein sequence ID" value="KAF8794707.1"/>
    <property type="molecule type" value="Genomic_DNA"/>
</dbReference>
<organism evidence="2 3">
    <name type="scientific">Argiope bruennichi</name>
    <name type="common">Wasp spider</name>
    <name type="synonym">Aranea bruennichi</name>
    <dbReference type="NCBI Taxonomy" id="94029"/>
    <lineage>
        <taxon>Eukaryota</taxon>
        <taxon>Metazoa</taxon>
        <taxon>Ecdysozoa</taxon>
        <taxon>Arthropoda</taxon>
        <taxon>Chelicerata</taxon>
        <taxon>Arachnida</taxon>
        <taxon>Araneae</taxon>
        <taxon>Araneomorphae</taxon>
        <taxon>Entelegynae</taxon>
        <taxon>Araneoidea</taxon>
        <taxon>Araneidae</taxon>
        <taxon>Argiope</taxon>
    </lineage>
</organism>
<feature type="transmembrane region" description="Helical" evidence="1">
    <location>
        <begin position="28"/>
        <end position="46"/>
    </location>
</feature>
<keyword evidence="1" id="KW-0472">Membrane</keyword>
<dbReference type="Proteomes" id="UP000807504">
    <property type="component" value="Unassembled WGS sequence"/>
</dbReference>
<feature type="transmembrane region" description="Helical" evidence="1">
    <location>
        <begin position="101"/>
        <end position="122"/>
    </location>
</feature>
<keyword evidence="1" id="KW-1133">Transmembrane helix</keyword>
<dbReference type="AlphaFoldDB" id="A0A8T0FU95"/>
<reference evidence="2" key="2">
    <citation type="submission" date="2020-06" db="EMBL/GenBank/DDBJ databases">
        <authorList>
            <person name="Sheffer M."/>
        </authorList>
    </citation>
    <scope>NUCLEOTIDE SEQUENCE</scope>
</reference>
<keyword evidence="1" id="KW-0812">Transmembrane</keyword>
<accession>A0A8T0FU95</accession>
<keyword evidence="3" id="KW-1185">Reference proteome</keyword>
<comment type="caution">
    <text evidence="2">The sequence shown here is derived from an EMBL/GenBank/DDBJ whole genome shotgun (WGS) entry which is preliminary data.</text>
</comment>
<gene>
    <name evidence="2" type="ORF">HNY73_002655</name>
</gene>
<evidence type="ECO:0000313" key="3">
    <source>
        <dbReference type="Proteomes" id="UP000807504"/>
    </source>
</evidence>
<name>A0A8T0FU95_ARGBR</name>
<evidence type="ECO:0000256" key="1">
    <source>
        <dbReference type="SAM" id="Phobius"/>
    </source>
</evidence>
<proteinExistence type="predicted"/>
<sequence length="169" mass="19411">MHKPRQIYSNQLCHVLFQNRKKNYPVKVTVYAGNVTCLLIELALHLCGKRRRHANVLNSNTRTLRITTVVVELSWKKFLFSLPTEYGNGTSLPSLQQSRPIAQFICWLLATIMCLLTQRGFAQKKKVKSKIKKQAHRLALLTSSHKCDVMLSAHKICNDKVMAKLLLPW</sequence>